<evidence type="ECO:0000259" key="7">
    <source>
        <dbReference type="Pfam" id="PF05199"/>
    </source>
</evidence>
<organism evidence="8 9">
    <name type="scientific">Sporosarcina saromensis</name>
    <dbReference type="NCBI Taxonomy" id="359365"/>
    <lineage>
        <taxon>Bacteria</taxon>
        <taxon>Bacillati</taxon>
        <taxon>Bacillota</taxon>
        <taxon>Bacilli</taxon>
        <taxon>Bacillales</taxon>
        <taxon>Caryophanaceae</taxon>
        <taxon>Sporosarcina</taxon>
    </lineage>
</organism>
<feature type="region of interest" description="Disordered" evidence="5">
    <location>
        <begin position="161"/>
        <end position="185"/>
    </location>
</feature>
<comment type="caution">
    <text evidence="8">The sequence shown here is derived from an EMBL/GenBank/DDBJ whole genome shotgun (WGS) entry which is preliminary data.</text>
</comment>
<dbReference type="RefSeq" id="WP_317945711.1">
    <property type="nucleotide sequence ID" value="NZ_JAUBDI010000018.1"/>
</dbReference>
<evidence type="ECO:0000256" key="4">
    <source>
        <dbReference type="ARBA" id="ARBA00023002"/>
    </source>
</evidence>
<accession>A0ABU4GG45</accession>
<dbReference type="SUPFAM" id="SSF51905">
    <property type="entry name" value="FAD/NAD(P)-binding domain"/>
    <property type="match status" value="1"/>
</dbReference>
<keyword evidence="2" id="KW-0285">Flavoprotein</keyword>
<keyword evidence="3" id="KW-0274">FAD</keyword>
<gene>
    <name evidence="8" type="ORF">QT711_15365</name>
</gene>
<dbReference type="Pfam" id="PF05199">
    <property type="entry name" value="GMC_oxred_C"/>
    <property type="match status" value="1"/>
</dbReference>
<dbReference type="InterPro" id="IPR007867">
    <property type="entry name" value="GMC_OxRtase_C"/>
</dbReference>
<dbReference type="Proteomes" id="UP001282284">
    <property type="component" value="Unassembled WGS sequence"/>
</dbReference>
<evidence type="ECO:0000259" key="6">
    <source>
        <dbReference type="Pfam" id="PF00732"/>
    </source>
</evidence>
<dbReference type="Pfam" id="PF00732">
    <property type="entry name" value="GMC_oxred_N"/>
    <property type="match status" value="1"/>
</dbReference>
<evidence type="ECO:0000256" key="2">
    <source>
        <dbReference type="ARBA" id="ARBA00022630"/>
    </source>
</evidence>
<dbReference type="InterPro" id="IPR036188">
    <property type="entry name" value="FAD/NAD-bd_sf"/>
</dbReference>
<dbReference type="PANTHER" id="PTHR46056">
    <property type="entry name" value="LONG-CHAIN-ALCOHOL OXIDASE"/>
    <property type="match status" value="1"/>
</dbReference>
<dbReference type="SUPFAM" id="SSF54373">
    <property type="entry name" value="FAD-linked reductases, C-terminal domain"/>
    <property type="match status" value="1"/>
</dbReference>
<keyword evidence="9" id="KW-1185">Reference proteome</keyword>
<dbReference type="Gene3D" id="3.50.50.60">
    <property type="entry name" value="FAD/NAD(P)-binding domain"/>
    <property type="match status" value="2"/>
</dbReference>
<evidence type="ECO:0000256" key="3">
    <source>
        <dbReference type="ARBA" id="ARBA00022827"/>
    </source>
</evidence>
<dbReference type="PANTHER" id="PTHR46056:SF12">
    <property type="entry name" value="LONG-CHAIN-ALCOHOL OXIDASE"/>
    <property type="match status" value="1"/>
</dbReference>
<evidence type="ECO:0000313" key="9">
    <source>
        <dbReference type="Proteomes" id="UP001282284"/>
    </source>
</evidence>
<proteinExistence type="inferred from homology"/>
<feature type="domain" description="Glucose-methanol-choline oxidoreductase C-terminal" evidence="7">
    <location>
        <begin position="437"/>
        <end position="556"/>
    </location>
</feature>
<sequence>MVIKLEKVDVVVVGTGWAGGVVCAELSKAGYKVVALERGKNQTREDYIGVKDELRYTNRYEMMQNLSSETITSRNNLDEVALPVRTRKEMMAGTDLGGGSVHWAGACYRWTPYDFEIKSKTIERYGKGKIPEGMTIQDWGITYDEMEKYYDKWEKTAGISGEADPNPLAAKRSSDYPNPPMKESPPIKLFKEATKKLGYHPFQVPAGNLSQSYTNPDGEAMNACMYCSYCTQYGCDFGAKSDPLVSVIPTATKTGNFEARVGANVRRVIYKNGKATGVLYVNTLTGEEYEQPADVVVLAAFTFTNNRLLLLSGIGEPYDPKTRKGVIGRNYNGQFGITFLGARGFFDEKKFNYYAGAGALGGVISDYAADNFDHTNLNFLNGGGIEMRQYGSGPIATNKVPKGTPSWGAEFKKKSVHYTNRSLVVWYTSANMAWWHNYLSLDPTYKDDNGDPLLRVTFKYTDQDRNIAKFGIEKSREIMEAMGADIVDEDEVPQEFDHVYDGGHYAGGVIMGTDPATSAVNNYLQMWDAENIFVIGASAFPQFAGHHPTETVGALAYRASEGIEKYLKEGGMLVAKKEVSTQV</sequence>
<evidence type="ECO:0000313" key="8">
    <source>
        <dbReference type="EMBL" id="MDW0114577.1"/>
    </source>
</evidence>
<comment type="similarity">
    <text evidence="1">Belongs to the GMC oxidoreductase family.</text>
</comment>
<reference evidence="8 9" key="1">
    <citation type="submission" date="2023-06" db="EMBL/GenBank/DDBJ databases">
        <title>Sporosarcina sp. nov., isolated from Korean traditional fermented seafood 'Jeotgal'.</title>
        <authorList>
            <person name="Yang A.I."/>
            <person name="Shin N.-R."/>
        </authorList>
    </citation>
    <scope>NUCLEOTIDE SEQUENCE [LARGE SCALE GENOMIC DNA]</scope>
    <source>
        <strain evidence="8 9">KCTC13119</strain>
    </source>
</reference>
<name>A0ABU4GG45_9BACL</name>
<evidence type="ECO:0000256" key="5">
    <source>
        <dbReference type="SAM" id="MobiDB-lite"/>
    </source>
</evidence>
<dbReference type="InterPro" id="IPR000172">
    <property type="entry name" value="GMC_OxRdtase_N"/>
</dbReference>
<dbReference type="EMBL" id="JAUBDI010000018">
    <property type="protein sequence ID" value="MDW0114577.1"/>
    <property type="molecule type" value="Genomic_DNA"/>
</dbReference>
<evidence type="ECO:0000256" key="1">
    <source>
        <dbReference type="ARBA" id="ARBA00010790"/>
    </source>
</evidence>
<keyword evidence="4" id="KW-0560">Oxidoreductase</keyword>
<protein>
    <submittedName>
        <fullName evidence="8">GMC family oxidoreductase</fullName>
    </submittedName>
</protein>
<feature type="domain" description="Glucose-methanol-choline oxidoreductase N-terminal" evidence="6">
    <location>
        <begin position="138"/>
        <end position="330"/>
    </location>
</feature>